<evidence type="ECO:0000256" key="6">
    <source>
        <dbReference type="ARBA" id="ARBA00022841"/>
    </source>
</evidence>
<proteinExistence type="predicted"/>
<keyword evidence="5" id="KW-0574">Periplasm</keyword>
<evidence type="ECO:0000256" key="1">
    <source>
        <dbReference type="ARBA" id="ARBA00004418"/>
    </source>
</evidence>
<dbReference type="RefSeq" id="WP_237345466.1">
    <property type="nucleotide sequence ID" value="NZ_JABWGX010000010.1"/>
</dbReference>
<gene>
    <name evidence="8" type="ORF">QOZ94_002540</name>
</gene>
<dbReference type="Pfam" id="PF16822">
    <property type="entry name" value="ALGX"/>
    <property type="match status" value="1"/>
</dbReference>
<dbReference type="InterPro" id="IPR031811">
    <property type="entry name" value="ALGX/ALGJ_SGNH-like"/>
</dbReference>
<evidence type="ECO:0000256" key="3">
    <source>
        <dbReference type="ARBA" id="ARBA00022679"/>
    </source>
</evidence>
<organism evidence="8 9">
    <name type="scientific">Xanthobacter agilis</name>
    <dbReference type="NCBI Taxonomy" id="47492"/>
    <lineage>
        <taxon>Bacteria</taxon>
        <taxon>Pseudomonadati</taxon>
        <taxon>Pseudomonadota</taxon>
        <taxon>Alphaproteobacteria</taxon>
        <taxon>Hyphomicrobiales</taxon>
        <taxon>Xanthobacteraceae</taxon>
        <taxon>Xanthobacter</taxon>
    </lineage>
</organism>
<keyword evidence="4" id="KW-0732">Signal</keyword>
<sequence>MARLARILATLGFLALMFTGLGFVAVHLAGPAGGRIATQANLPGVLDGALTGAVDKAVVAALPAFEGLQDIVAGLSYRMLGDAGPQVRAGCPGWLFLAEELVETRDGAAHLADRVKLAAKLKAAVEAKGAALVVLPVPDKADLSRATLCGLAVSAQARGRAEAWRRQSAGAGLDQVDIATDWPAGAFLRTDTHWNDDGAAFAAHRVADHVIARLGPGTLPARVVVGVPKDRIGDLMRLAGLARTWPWSGPQPDRQPEVGTAFTRTGGLLDDVPAPTVLLAGSSYSRNSGFLDYLQDALDREVAQKSQDGGGFAGPLLDLLATAPDSLSQTRLVVWEFPMRVLTQPLTAAERNFLGDDR</sequence>
<evidence type="ECO:0000313" key="9">
    <source>
        <dbReference type="Proteomes" id="UP001241747"/>
    </source>
</evidence>
<feature type="domain" description="AlgX/AlgJ SGNH hydrolase-like" evidence="7">
    <location>
        <begin position="87"/>
        <end position="339"/>
    </location>
</feature>
<comment type="caution">
    <text evidence="8">The sequence shown here is derived from an EMBL/GenBank/DDBJ whole genome shotgun (WGS) entry which is preliminary data.</text>
</comment>
<evidence type="ECO:0000256" key="5">
    <source>
        <dbReference type="ARBA" id="ARBA00022764"/>
    </source>
</evidence>
<dbReference type="Proteomes" id="UP001241747">
    <property type="component" value="Unassembled WGS sequence"/>
</dbReference>
<evidence type="ECO:0000259" key="7">
    <source>
        <dbReference type="Pfam" id="PF16822"/>
    </source>
</evidence>
<keyword evidence="6" id="KW-0016">Alginate biosynthesis</keyword>
<comment type="subcellular location">
    <subcellularLocation>
        <location evidence="1">Periplasm</location>
    </subcellularLocation>
</comment>
<accession>A0ABU0LF95</accession>
<dbReference type="EMBL" id="JAUSVY010000005">
    <property type="protein sequence ID" value="MDQ0505740.1"/>
    <property type="molecule type" value="Genomic_DNA"/>
</dbReference>
<evidence type="ECO:0000256" key="2">
    <source>
        <dbReference type="ARBA" id="ARBA00005182"/>
    </source>
</evidence>
<evidence type="ECO:0000256" key="4">
    <source>
        <dbReference type="ARBA" id="ARBA00022729"/>
    </source>
</evidence>
<comment type="pathway">
    <text evidence="2">Glycan biosynthesis; alginate biosynthesis.</text>
</comment>
<reference evidence="8 9" key="1">
    <citation type="submission" date="2023-07" db="EMBL/GenBank/DDBJ databases">
        <title>Genomic Encyclopedia of Type Strains, Phase IV (KMG-IV): sequencing the most valuable type-strain genomes for metagenomic binning, comparative biology and taxonomic classification.</title>
        <authorList>
            <person name="Goeker M."/>
        </authorList>
    </citation>
    <scope>NUCLEOTIDE SEQUENCE [LARGE SCALE GENOMIC DNA]</scope>
    <source>
        <strain evidence="8 9">DSM 3770</strain>
    </source>
</reference>
<keyword evidence="9" id="KW-1185">Reference proteome</keyword>
<keyword evidence="3" id="KW-0808">Transferase</keyword>
<protein>
    <submittedName>
        <fullName evidence="8">Alginate O-acetyltransferase complex protein AlgJ</fullName>
    </submittedName>
</protein>
<evidence type="ECO:0000313" key="8">
    <source>
        <dbReference type="EMBL" id="MDQ0505740.1"/>
    </source>
</evidence>
<name>A0ABU0LF95_XANAG</name>